<dbReference type="EMBL" id="CM001222">
    <property type="protein sequence ID" value="KEH26354.1"/>
    <property type="molecule type" value="Genomic_DNA"/>
</dbReference>
<accession>A0A072U995</accession>
<organism evidence="1 3">
    <name type="scientific">Medicago truncatula</name>
    <name type="common">Barrel medic</name>
    <name type="synonym">Medicago tribuloides</name>
    <dbReference type="NCBI Taxonomy" id="3880"/>
    <lineage>
        <taxon>Eukaryota</taxon>
        <taxon>Viridiplantae</taxon>
        <taxon>Streptophyta</taxon>
        <taxon>Embryophyta</taxon>
        <taxon>Tracheophyta</taxon>
        <taxon>Spermatophyta</taxon>
        <taxon>Magnoliopsida</taxon>
        <taxon>eudicotyledons</taxon>
        <taxon>Gunneridae</taxon>
        <taxon>Pentapetalae</taxon>
        <taxon>rosids</taxon>
        <taxon>fabids</taxon>
        <taxon>Fabales</taxon>
        <taxon>Fabaceae</taxon>
        <taxon>Papilionoideae</taxon>
        <taxon>50 kb inversion clade</taxon>
        <taxon>NPAAA clade</taxon>
        <taxon>Hologalegina</taxon>
        <taxon>IRL clade</taxon>
        <taxon>Trifolieae</taxon>
        <taxon>Medicago</taxon>
    </lineage>
</organism>
<reference evidence="2" key="3">
    <citation type="submission" date="2015-04" db="UniProtKB">
        <authorList>
            <consortium name="EnsemblPlants"/>
        </authorList>
    </citation>
    <scope>IDENTIFICATION</scope>
    <source>
        <strain evidence="2">cv. Jemalong A17</strain>
    </source>
</reference>
<proteinExistence type="predicted"/>
<name>A0A072U995_MEDTR</name>
<dbReference type="Proteomes" id="UP000002051">
    <property type="component" value="Chromosome 6"/>
</dbReference>
<evidence type="ECO:0000313" key="1">
    <source>
        <dbReference type="EMBL" id="KEH26354.1"/>
    </source>
</evidence>
<gene>
    <name evidence="1" type="ordered locus">MTR_6g052950</name>
</gene>
<keyword evidence="3" id="KW-1185">Reference proteome</keyword>
<evidence type="ECO:0000313" key="3">
    <source>
        <dbReference type="Proteomes" id="UP000002051"/>
    </source>
</evidence>
<protein>
    <submittedName>
        <fullName evidence="1 2">Uncharacterized protein</fullName>
    </submittedName>
</protein>
<sequence length="287" mass="31585">MNVDAAVGGALMNKKYTTTYGLIEDMAQNNYQWTSERAISLLLLLHPLKTRQLSVSAVTPAPVSPPCEICGIFGHIGGESQLGSAIESTEKLNYDQYNQGMRPNQNFYKTPQNPFGQTTPPGYANNQGVPQKSSLELLMENYVINQPKQLQELKNQTGLLNDSLVKLTSKVDSIYTHNKMLETQISQIAQQMATSSQTPEIFPGQTEANRKGLINAITLRDGKQSEDLVVKTKTIEGEIESEKPQSEKAIGESDKLIVSPPYKLKFLSHKGLLSLTLEVPGVFSSLV</sequence>
<dbReference type="HOGENOM" id="CLU_060832_2_0_1"/>
<reference evidence="1 3" key="2">
    <citation type="journal article" date="2014" name="BMC Genomics">
        <title>An improved genome release (version Mt4.0) for the model legume Medicago truncatula.</title>
        <authorList>
            <person name="Tang H."/>
            <person name="Krishnakumar V."/>
            <person name="Bidwell S."/>
            <person name="Rosen B."/>
            <person name="Chan A."/>
            <person name="Zhou S."/>
            <person name="Gentzbittel L."/>
            <person name="Childs K.L."/>
            <person name="Yandell M."/>
            <person name="Gundlach H."/>
            <person name="Mayer K.F."/>
            <person name="Schwartz D.C."/>
            <person name="Town C.D."/>
        </authorList>
    </citation>
    <scope>GENOME REANNOTATION</scope>
    <source>
        <strain evidence="1">A17</strain>
        <strain evidence="2 3">cv. Jemalong A17</strain>
    </source>
</reference>
<evidence type="ECO:0000313" key="2">
    <source>
        <dbReference type="EnsemblPlants" id="KEH26354"/>
    </source>
</evidence>
<dbReference type="AlphaFoldDB" id="A0A072U995"/>
<dbReference type="EnsemblPlants" id="KEH26354">
    <property type="protein sequence ID" value="KEH26354"/>
    <property type="gene ID" value="MTR_6g052950"/>
</dbReference>
<reference evidence="1 3" key="1">
    <citation type="journal article" date="2011" name="Nature">
        <title>The Medicago genome provides insight into the evolution of rhizobial symbioses.</title>
        <authorList>
            <person name="Young N.D."/>
            <person name="Debelle F."/>
            <person name="Oldroyd G.E."/>
            <person name="Geurts R."/>
            <person name="Cannon S.B."/>
            <person name="Udvardi M.K."/>
            <person name="Benedito V.A."/>
            <person name="Mayer K.F."/>
            <person name="Gouzy J."/>
            <person name="Schoof H."/>
            <person name="Van de Peer Y."/>
            <person name="Proost S."/>
            <person name="Cook D.R."/>
            <person name="Meyers B.C."/>
            <person name="Spannagl M."/>
            <person name="Cheung F."/>
            <person name="De Mita S."/>
            <person name="Krishnakumar V."/>
            <person name="Gundlach H."/>
            <person name="Zhou S."/>
            <person name="Mudge J."/>
            <person name="Bharti A.K."/>
            <person name="Murray J.D."/>
            <person name="Naoumkina M.A."/>
            <person name="Rosen B."/>
            <person name="Silverstein K.A."/>
            <person name="Tang H."/>
            <person name="Rombauts S."/>
            <person name="Zhao P.X."/>
            <person name="Zhou P."/>
            <person name="Barbe V."/>
            <person name="Bardou P."/>
            <person name="Bechner M."/>
            <person name="Bellec A."/>
            <person name="Berger A."/>
            <person name="Berges H."/>
            <person name="Bidwell S."/>
            <person name="Bisseling T."/>
            <person name="Choisne N."/>
            <person name="Couloux A."/>
            <person name="Denny R."/>
            <person name="Deshpande S."/>
            <person name="Dai X."/>
            <person name="Doyle J.J."/>
            <person name="Dudez A.M."/>
            <person name="Farmer A.D."/>
            <person name="Fouteau S."/>
            <person name="Franken C."/>
            <person name="Gibelin C."/>
            <person name="Gish J."/>
            <person name="Goldstein S."/>
            <person name="Gonzalez A.J."/>
            <person name="Green P.J."/>
            <person name="Hallab A."/>
            <person name="Hartog M."/>
            <person name="Hua A."/>
            <person name="Humphray S.J."/>
            <person name="Jeong D.H."/>
            <person name="Jing Y."/>
            <person name="Jocker A."/>
            <person name="Kenton S.M."/>
            <person name="Kim D.J."/>
            <person name="Klee K."/>
            <person name="Lai H."/>
            <person name="Lang C."/>
            <person name="Lin S."/>
            <person name="Macmil S.L."/>
            <person name="Magdelenat G."/>
            <person name="Matthews L."/>
            <person name="McCorrison J."/>
            <person name="Monaghan E.L."/>
            <person name="Mun J.H."/>
            <person name="Najar F.Z."/>
            <person name="Nicholson C."/>
            <person name="Noirot C."/>
            <person name="O'Bleness M."/>
            <person name="Paule C.R."/>
            <person name="Poulain J."/>
            <person name="Prion F."/>
            <person name="Qin B."/>
            <person name="Qu C."/>
            <person name="Retzel E.F."/>
            <person name="Riddle C."/>
            <person name="Sallet E."/>
            <person name="Samain S."/>
            <person name="Samson N."/>
            <person name="Sanders I."/>
            <person name="Saurat O."/>
            <person name="Scarpelli C."/>
            <person name="Schiex T."/>
            <person name="Segurens B."/>
            <person name="Severin A.J."/>
            <person name="Sherrier D.J."/>
            <person name="Shi R."/>
            <person name="Sims S."/>
            <person name="Singer S.R."/>
            <person name="Sinharoy S."/>
            <person name="Sterck L."/>
            <person name="Viollet A."/>
            <person name="Wang B.B."/>
            <person name="Wang K."/>
            <person name="Wang M."/>
            <person name="Wang X."/>
            <person name="Warfsmann J."/>
            <person name="Weissenbach J."/>
            <person name="White D.D."/>
            <person name="White J.D."/>
            <person name="Wiley G.B."/>
            <person name="Wincker P."/>
            <person name="Xing Y."/>
            <person name="Yang L."/>
            <person name="Yao Z."/>
            <person name="Ying F."/>
            <person name="Zhai J."/>
            <person name="Zhou L."/>
            <person name="Zuber A."/>
            <person name="Denarie J."/>
            <person name="Dixon R.A."/>
            <person name="May G.D."/>
            <person name="Schwartz D.C."/>
            <person name="Rogers J."/>
            <person name="Quetier F."/>
            <person name="Town C.D."/>
            <person name="Roe B.A."/>
        </authorList>
    </citation>
    <scope>NUCLEOTIDE SEQUENCE [LARGE SCALE GENOMIC DNA]</scope>
    <source>
        <strain evidence="1">A17</strain>
        <strain evidence="2 3">cv. Jemalong A17</strain>
    </source>
</reference>